<reference evidence="3" key="2">
    <citation type="submission" date="2012-08" db="EMBL/GenBank/DDBJ databases">
        <title>Genome sequence of Kazachstania naganishii.</title>
        <authorList>
            <person name="Gordon J.L."/>
            <person name="Armisen D."/>
            <person name="Proux-Wera E."/>
            <person name="OhEigeartaigh S.S."/>
            <person name="Byrne K.P."/>
            <person name="Wolfe K.H."/>
        </authorList>
    </citation>
    <scope>NUCLEOTIDE SEQUENCE [LARGE SCALE GENOMIC DNA]</scope>
    <source>
        <strain evidence="3">ATCC MYA-139 / BCRC 22969 / CBS 8797 / CCRC 22969 / KCTC 17520 / NBRC 10181 / NCYC 3082</strain>
    </source>
</reference>
<organism evidence="2 3">
    <name type="scientific">Huiozyma naganishii (strain ATCC MYA-139 / BCRC 22969 / CBS 8797 / KCTC 17520 / NBRC 10181 / NCYC 3082 / Yp74L-3)</name>
    <name type="common">Yeast</name>
    <name type="synonym">Kazachstania naganishii</name>
    <dbReference type="NCBI Taxonomy" id="1071383"/>
    <lineage>
        <taxon>Eukaryota</taxon>
        <taxon>Fungi</taxon>
        <taxon>Dikarya</taxon>
        <taxon>Ascomycota</taxon>
        <taxon>Saccharomycotina</taxon>
        <taxon>Saccharomycetes</taxon>
        <taxon>Saccharomycetales</taxon>
        <taxon>Saccharomycetaceae</taxon>
        <taxon>Huiozyma</taxon>
    </lineage>
</organism>
<dbReference type="KEGG" id="kng:KNAG_0D04200"/>
<dbReference type="HOGENOM" id="CLU_1643963_0_0_1"/>
<name>J7S782_HUIN7</name>
<protein>
    <recommendedName>
        <fullName evidence="4">Secreted protein</fullName>
    </recommendedName>
</protein>
<dbReference type="Proteomes" id="UP000006310">
    <property type="component" value="Chromosome 4"/>
</dbReference>
<dbReference type="EMBL" id="HE978317">
    <property type="protein sequence ID" value="CCK70166.1"/>
    <property type="molecule type" value="Genomic_DNA"/>
</dbReference>
<sequence length="161" mass="17410">MSVSLLFAFVNCYGAICIVQGAVGGGTRLDNYKHLQAGSMGWYSLRCHRFRARRELCVCPLPFPQKMPQRSLAESDARPRGYIVSGERVGVGGGGVEGGECAVRAPRPFSRPRFRAAVSAGPGLDFPLRAHPRPPCSAPHGLPLSPEKWAQKAQTIPRGKL</sequence>
<dbReference type="GeneID" id="34525855"/>
<evidence type="ECO:0008006" key="4">
    <source>
        <dbReference type="Google" id="ProtNLM"/>
    </source>
</evidence>
<reference evidence="2 3" key="1">
    <citation type="journal article" date="2011" name="Proc. Natl. Acad. Sci. U.S.A.">
        <title>Evolutionary erosion of yeast sex chromosomes by mating-type switching accidents.</title>
        <authorList>
            <person name="Gordon J.L."/>
            <person name="Armisen D."/>
            <person name="Proux-Wera E."/>
            <person name="Oheigeartaigh S.S."/>
            <person name="Byrne K.P."/>
            <person name="Wolfe K.H."/>
        </authorList>
    </citation>
    <scope>NUCLEOTIDE SEQUENCE [LARGE SCALE GENOMIC DNA]</scope>
    <source>
        <strain evidence="3">ATCC MYA-139 / BCRC 22969 / CBS 8797 / CCRC 22969 / KCTC 17520 / NBRC 10181 / NCYC 3082</strain>
    </source>
</reference>
<feature type="region of interest" description="Disordered" evidence="1">
    <location>
        <begin position="128"/>
        <end position="161"/>
    </location>
</feature>
<keyword evidence="3" id="KW-1185">Reference proteome</keyword>
<evidence type="ECO:0000256" key="1">
    <source>
        <dbReference type="SAM" id="MobiDB-lite"/>
    </source>
</evidence>
<dbReference type="RefSeq" id="XP_022464412.1">
    <property type="nucleotide sequence ID" value="XM_022607858.1"/>
</dbReference>
<accession>J7S782</accession>
<gene>
    <name evidence="2" type="primary">KNAG0D04200</name>
    <name evidence="2" type="ordered locus">KNAG_0D04200</name>
</gene>
<proteinExistence type="predicted"/>
<dbReference type="AlphaFoldDB" id="J7S782"/>
<evidence type="ECO:0000313" key="2">
    <source>
        <dbReference type="EMBL" id="CCK70166.1"/>
    </source>
</evidence>
<evidence type="ECO:0000313" key="3">
    <source>
        <dbReference type="Proteomes" id="UP000006310"/>
    </source>
</evidence>